<dbReference type="PANTHER" id="PTHR46112">
    <property type="entry name" value="AMINOPEPTIDASE"/>
    <property type="match status" value="1"/>
</dbReference>
<reference evidence="2 3" key="1">
    <citation type="submission" date="2013-08" db="EMBL/GenBank/DDBJ databases">
        <authorList>
            <person name="Weinstock G."/>
            <person name="Sodergren E."/>
            <person name="Wylie T."/>
            <person name="Fulton L."/>
            <person name="Fulton R."/>
            <person name="Fronick C."/>
            <person name="O'Laughlin M."/>
            <person name="Godfrey J."/>
            <person name="Miner T."/>
            <person name="Herter B."/>
            <person name="Appelbaum E."/>
            <person name="Cordes M."/>
            <person name="Lek S."/>
            <person name="Wollam A."/>
            <person name="Pepin K.H."/>
            <person name="Palsikar V.B."/>
            <person name="Mitreva M."/>
            <person name="Wilson R.K."/>
        </authorList>
    </citation>
    <scope>NUCLEOTIDE SEQUENCE [LARGE SCALE GENOMIC DNA]</scope>
    <source>
        <strain evidence="2 3">ATCC 12856</strain>
    </source>
</reference>
<dbReference type="Gene3D" id="3.90.230.10">
    <property type="entry name" value="Creatinase/methionine aminopeptidase superfamily"/>
    <property type="match status" value="1"/>
</dbReference>
<dbReference type="HOGENOM" id="CLU_072757_0_0_9"/>
<gene>
    <name evidence="2" type="ORF">HMPREF0083_00138</name>
</gene>
<dbReference type="EMBL" id="AWSJ01000011">
    <property type="protein sequence ID" value="ERI11770.1"/>
    <property type="molecule type" value="Genomic_DNA"/>
</dbReference>
<dbReference type="PANTHER" id="PTHR46112:SF2">
    <property type="entry name" value="XAA-PRO AMINOPEPTIDASE P-RELATED"/>
    <property type="match status" value="1"/>
</dbReference>
<keyword evidence="3" id="KW-1185">Reference proteome</keyword>
<dbReference type="SUPFAM" id="SSF55920">
    <property type="entry name" value="Creatinase/aminopeptidase"/>
    <property type="match status" value="1"/>
</dbReference>
<dbReference type="InterPro" id="IPR036005">
    <property type="entry name" value="Creatinase/aminopeptidase-like"/>
</dbReference>
<dbReference type="InterPro" id="IPR050659">
    <property type="entry name" value="Peptidase_M24B"/>
</dbReference>
<dbReference type="Pfam" id="PF00557">
    <property type="entry name" value="Peptidase_M24"/>
    <property type="match status" value="1"/>
</dbReference>
<dbReference type="PATRIC" id="fig|649747.3.peg.124"/>
<organism evidence="2 3">
    <name type="scientific">Aneurinibacillus aneurinilyticus ATCC 12856</name>
    <dbReference type="NCBI Taxonomy" id="649747"/>
    <lineage>
        <taxon>Bacteria</taxon>
        <taxon>Bacillati</taxon>
        <taxon>Bacillota</taxon>
        <taxon>Bacilli</taxon>
        <taxon>Bacillales</taxon>
        <taxon>Paenibacillaceae</taxon>
        <taxon>Aneurinibacillus group</taxon>
        <taxon>Aneurinibacillus</taxon>
    </lineage>
</organism>
<dbReference type="AlphaFoldDB" id="U1XA03"/>
<dbReference type="Proteomes" id="UP000016511">
    <property type="component" value="Unassembled WGS sequence"/>
</dbReference>
<protein>
    <recommendedName>
        <fullName evidence="1">Peptidase M24 domain-containing protein</fullName>
    </recommendedName>
</protein>
<sequence>MREVLNQSLEKRHLALRDAETKAEELFRAIEEKGILRSGITEKQINREIYELAFQMFGIKKYWHKRIVRAGRNTLYPYRENPPDLTVSKEDIIFLDFGPIFEDWEADFGRTYVLGKDPIKVKLRNDIAQAWEEGKAFFQSRPHITGSELFAFVCDLAKKYGWEYGGPHAGHLIGEFPHEQVQGEEVENYIHPDNKVPMREPDKNGQPRDWILEIHFIDRELEIGGFFEQLLTVE</sequence>
<dbReference type="eggNOG" id="COG0006">
    <property type="taxonomic scope" value="Bacteria"/>
</dbReference>
<feature type="domain" description="Peptidase M24" evidence="1">
    <location>
        <begin position="16"/>
        <end position="199"/>
    </location>
</feature>
<dbReference type="CDD" id="cd01066">
    <property type="entry name" value="APP_MetAP"/>
    <property type="match status" value="1"/>
</dbReference>
<evidence type="ECO:0000313" key="3">
    <source>
        <dbReference type="Proteomes" id="UP000016511"/>
    </source>
</evidence>
<dbReference type="InterPro" id="IPR000994">
    <property type="entry name" value="Pept_M24"/>
</dbReference>
<dbReference type="STRING" id="649747.HMPREF0083_00138"/>
<evidence type="ECO:0000313" key="2">
    <source>
        <dbReference type="EMBL" id="ERI11770.1"/>
    </source>
</evidence>
<accession>U1XA03</accession>
<comment type="caution">
    <text evidence="2">The sequence shown here is derived from an EMBL/GenBank/DDBJ whole genome shotgun (WGS) entry which is preliminary data.</text>
</comment>
<evidence type="ECO:0000259" key="1">
    <source>
        <dbReference type="Pfam" id="PF00557"/>
    </source>
</evidence>
<name>U1XA03_ANEAE</name>
<proteinExistence type="predicted"/>